<dbReference type="RefSeq" id="WP_340363137.1">
    <property type="nucleotide sequence ID" value="NZ_JBBKZV010000003.1"/>
</dbReference>
<reference evidence="1 2" key="1">
    <citation type="submission" date="2024-03" db="EMBL/GenBank/DDBJ databases">
        <title>Novel species of the genus Variovorax.</title>
        <authorList>
            <person name="Liu Q."/>
            <person name="Xin Y.-H."/>
        </authorList>
    </citation>
    <scope>NUCLEOTIDE SEQUENCE [LARGE SCALE GENOMIC DNA]</scope>
    <source>
        <strain evidence="1 2">KACC 18501</strain>
    </source>
</reference>
<dbReference type="EMBL" id="JBBKZV010000003">
    <property type="protein sequence ID" value="MEJ8822095.1"/>
    <property type="molecule type" value="Genomic_DNA"/>
</dbReference>
<dbReference type="InterPro" id="IPR010282">
    <property type="entry name" value="Uncharacterised_HutD/Ves"/>
</dbReference>
<evidence type="ECO:0000313" key="1">
    <source>
        <dbReference type="EMBL" id="MEJ8822095.1"/>
    </source>
</evidence>
<evidence type="ECO:0000313" key="2">
    <source>
        <dbReference type="Proteomes" id="UP001363010"/>
    </source>
</evidence>
<dbReference type="PANTHER" id="PTHR37943:SF1">
    <property type="entry name" value="PROTEIN VES"/>
    <property type="match status" value="1"/>
</dbReference>
<dbReference type="Pfam" id="PF05962">
    <property type="entry name" value="HutD"/>
    <property type="match status" value="1"/>
</dbReference>
<accession>A0ABU8VWA8</accession>
<protein>
    <submittedName>
        <fullName evidence="1">HutD family protein</fullName>
    </submittedName>
</protein>
<dbReference type="Gene3D" id="2.60.120.10">
    <property type="entry name" value="Jelly Rolls"/>
    <property type="match status" value="1"/>
</dbReference>
<gene>
    <name evidence="1" type="ORF">WKW80_08590</name>
</gene>
<proteinExistence type="predicted"/>
<dbReference type="InterPro" id="IPR014710">
    <property type="entry name" value="RmlC-like_jellyroll"/>
</dbReference>
<dbReference type="CDD" id="cd20293">
    <property type="entry name" value="cupin_HutD_N"/>
    <property type="match status" value="1"/>
</dbReference>
<sequence length="195" mass="20887">MSVHRFKRDALQATPWKNGGGTTREIACWPPGAGLDNFDWRVSIATIAASGPLSAFDGVDRTIMLLDGDGVLLQGDGVAHRLDRPNTPFAFSGDVPLDCTLLGGTSSDFNVMSRRATCKADVMVIEHAQTLGVVPDGLLLSLAGGWRTGNETLARGEGLWWADSPTCWALEPLTPDARLVAVRWSLIPNSSTPMK</sequence>
<organism evidence="1 2">
    <name type="scientific">Variovorax humicola</name>
    <dbReference type="NCBI Taxonomy" id="1769758"/>
    <lineage>
        <taxon>Bacteria</taxon>
        <taxon>Pseudomonadati</taxon>
        <taxon>Pseudomonadota</taxon>
        <taxon>Betaproteobacteria</taxon>
        <taxon>Burkholderiales</taxon>
        <taxon>Comamonadaceae</taxon>
        <taxon>Variovorax</taxon>
    </lineage>
</organism>
<dbReference type="Proteomes" id="UP001363010">
    <property type="component" value="Unassembled WGS sequence"/>
</dbReference>
<dbReference type="SUPFAM" id="SSF51182">
    <property type="entry name" value="RmlC-like cupins"/>
    <property type="match status" value="1"/>
</dbReference>
<name>A0ABU8VWA8_9BURK</name>
<keyword evidence="2" id="KW-1185">Reference proteome</keyword>
<comment type="caution">
    <text evidence="1">The sequence shown here is derived from an EMBL/GenBank/DDBJ whole genome shotgun (WGS) entry which is preliminary data.</text>
</comment>
<dbReference type="PANTHER" id="PTHR37943">
    <property type="entry name" value="PROTEIN VES"/>
    <property type="match status" value="1"/>
</dbReference>
<dbReference type="InterPro" id="IPR011051">
    <property type="entry name" value="RmlC_Cupin_sf"/>
</dbReference>